<dbReference type="EMBL" id="JAAGAX010000003">
    <property type="protein sequence ID" value="KAF2320121.1"/>
    <property type="molecule type" value="Genomic_DNA"/>
</dbReference>
<comment type="caution">
    <text evidence="2">The sequence shown here is derived from an EMBL/GenBank/DDBJ whole genome shotgun (WGS) entry which is preliminary data.</text>
</comment>
<dbReference type="Proteomes" id="UP000467840">
    <property type="component" value="Chromosome 10"/>
</dbReference>
<name>A0A6A6N1Z8_HEVBR</name>
<evidence type="ECO:0000313" key="3">
    <source>
        <dbReference type="Proteomes" id="UP000467840"/>
    </source>
</evidence>
<gene>
    <name evidence="2" type="ORF">GH714_023949</name>
</gene>
<organism evidence="2 3">
    <name type="scientific">Hevea brasiliensis</name>
    <name type="common">Para rubber tree</name>
    <name type="synonym">Siphonia brasiliensis</name>
    <dbReference type="NCBI Taxonomy" id="3981"/>
    <lineage>
        <taxon>Eukaryota</taxon>
        <taxon>Viridiplantae</taxon>
        <taxon>Streptophyta</taxon>
        <taxon>Embryophyta</taxon>
        <taxon>Tracheophyta</taxon>
        <taxon>Spermatophyta</taxon>
        <taxon>Magnoliopsida</taxon>
        <taxon>eudicotyledons</taxon>
        <taxon>Gunneridae</taxon>
        <taxon>Pentapetalae</taxon>
        <taxon>rosids</taxon>
        <taxon>fabids</taxon>
        <taxon>Malpighiales</taxon>
        <taxon>Euphorbiaceae</taxon>
        <taxon>Crotonoideae</taxon>
        <taxon>Micrandreae</taxon>
        <taxon>Hevea</taxon>
    </lineage>
</organism>
<proteinExistence type="predicted"/>
<keyword evidence="3" id="KW-1185">Reference proteome</keyword>
<dbReference type="AlphaFoldDB" id="A0A6A6N1Z8"/>
<sequence length="165" mass="18524">MAPESTGALITNGASAVGIGGILLKFYDEVRSLYGASLGVMNEFVKYTETNYRKMEGAAQILYGTRNDVLNKINKDKENEPTQQCQARIDKVNQLEKAVKILESEYPTAEKKSFREGFEFSKVLEKMHDELQSCLDQGSKIQIQVTPIERYKTDFIVLLANSNGM</sequence>
<evidence type="ECO:0000256" key="1">
    <source>
        <dbReference type="SAM" id="Coils"/>
    </source>
</evidence>
<protein>
    <submittedName>
        <fullName evidence="2">Uncharacterized protein</fullName>
    </submittedName>
</protein>
<feature type="coiled-coil region" evidence="1">
    <location>
        <begin position="85"/>
        <end position="112"/>
    </location>
</feature>
<accession>A0A6A6N1Z8</accession>
<reference evidence="2 3" key="1">
    <citation type="journal article" date="2020" name="Mol. Plant">
        <title>The Chromosome-Based Rubber Tree Genome Provides New Insights into Spurge Genome Evolution and Rubber Biosynthesis.</title>
        <authorList>
            <person name="Liu J."/>
            <person name="Shi C."/>
            <person name="Shi C.C."/>
            <person name="Li W."/>
            <person name="Zhang Q.J."/>
            <person name="Zhang Y."/>
            <person name="Li K."/>
            <person name="Lu H.F."/>
            <person name="Shi C."/>
            <person name="Zhu S.T."/>
            <person name="Xiao Z.Y."/>
            <person name="Nan H."/>
            <person name="Yue Y."/>
            <person name="Zhu X.G."/>
            <person name="Wu Y."/>
            <person name="Hong X.N."/>
            <person name="Fan G.Y."/>
            <person name="Tong Y."/>
            <person name="Zhang D."/>
            <person name="Mao C.L."/>
            <person name="Liu Y.L."/>
            <person name="Hao S.J."/>
            <person name="Liu W.Q."/>
            <person name="Lv M.Q."/>
            <person name="Zhang H.B."/>
            <person name="Liu Y."/>
            <person name="Hu-Tang G.R."/>
            <person name="Wang J.P."/>
            <person name="Wang J.H."/>
            <person name="Sun Y.H."/>
            <person name="Ni S.B."/>
            <person name="Chen W.B."/>
            <person name="Zhang X.C."/>
            <person name="Jiao Y.N."/>
            <person name="Eichler E.E."/>
            <person name="Li G.H."/>
            <person name="Liu X."/>
            <person name="Gao L.Z."/>
        </authorList>
    </citation>
    <scope>NUCLEOTIDE SEQUENCE [LARGE SCALE GENOMIC DNA]</scope>
    <source>
        <strain evidence="3">cv. GT1</strain>
        <tissue evidence="2">Leaf</tissue>
    </source>
</reference>
<keyword evidence="1" id="KW-0175">Coiled coil</keyword>
<evidence type="ECO:0000313" key="2">
    <source>
        <dbReference type="EMBL" id="KAF2320121.1"/>
    </source>
</evidence>